<dbReference type="Pfam" id="PF00244">
    <property type="entry name" value="14-3-3"/>
    <property type="match status" value="2"/>
</dbReference>
<protein>
    <recommendedName>
        <fullName evidence="2">14-3-3 domain-containing protein</fullName>
    </recommendedName>
</protein>
<dbReference type="Gene3D" id="1.20.190.20">
    <property type="entry name" value="14-3-3 domain"/>
    <property type="match status" value="1"/>
</dbReference>
<dbReference type="SUPFAM" id="SSF48445">
    <property type="entry name" value="14-3-3 protein"/>
    <property type="match status" value="2"/>
</dbReference>
<evidence type="ECO:0000259" key="2">
    <source>
        <dbReference type="SMART" id="SM00101"/>
    </source>
</evidence>
<dbReference type="InterPro" id="IPR000308">
    <property type="entry name" value="14-3-3"/>
</dbReference>
<dbReference type="InterPro" id="IPR036815">
    <property type="entry name" value="14-3-3_dom_sf"/>
</dbReference>
<gene>
    <name evidence="3" type="ORF">QSP1433_LOCUS15833</name>
</gene>
<dbReference type="CDD" id="cd08774">
    <property type="entry name" value="14-3-3"/>
    <property type="match status" value="1"/>
</dbReference>
<proteinExistence type="inferred from homology"/>
<accession>A0A7S2WRY7</accession>
<comment type="similarity">
    <text evidence="1">Belongs to the 14-3-3 family.</text>
</comment>
<dbReference type="SMART" id="SM00101">
    <property type="entry name" value="14_3_3"/>
    <property type="match status" value="1"/>
</dbReference>
<dbReference type="AlphaFoldDB" id="A0A7S2WRY7"/>
<organism evidence="3">
    <name type="scientific">Mucochytrium quahogii</name>
    <dbReference type="NCBI Taxonomy" id="96639"/>
    <lineage>
        <taxon>Eukaryota</taxon>
        <taxon>Sar</taxon>
        <taxon>Stramenopiles</taxon>
        <taxon>Bigyra</taxon>
        <taxon>Labyrinthulomycetes</taxon>
        <taxon>Thraustochytrida</taxon>
        <taxon>Thraustochytriidae</taxon>
        <taxon>Mucochytrium</taxon>
    </lineage>
</organism>
<sequence length="326" mass="36793">MNGESRDPNLAESQECTEHRNMFNQGSVGSDCGFSEEGGAVELDHAALTYLPNLANKSIEQLIHLAGLAEKIENFEDMRIVMREVALRKNILTEQERTLVASAYKNTVGKRRASWRQIYELEQTEMAKVREREKFERCGSEHSILTAEDLENGGIDVPLPVDSRSAPELHGHSPLLIMGRIVREDLEDLCLEFIDLVSRLLEYSQENESTVFYKKLIADYYRYLSEYVDDGARAGFIKEANRFYTEALELASAELLPTNTIRLGLALNVSVFYFEIMNTPDKACELAKTTYDCGVSSLDGVKGSKESLLLLDLLRENLTVWTTAET</sequence>
<name>A0A7S2WRY7_9STRA</name>
<dbReference type="EMBL" id="HBHK01025130">
    <property type="protein sequence ID" value="CAD9704594.1"/>
    <property type="molecule type" value="Transcribed_RNA"/>
</dbReference>
<feature type="domain" description="14-3-3" evidence="2">
    <location>
        <begin position="60"/>
        <end position="325"/>
    </location>
</feature>
<evidence type="ECO:0000313" key="3">
    <source>
        <dbReference type="EMBL" id="CAD9704594.1"/>
    </source>
</evidence>
<evidence type="ECO:0000256" key="1">
    <source>
        <dbReference type="ARBA" id="ARBA00006141"/>
    </source>
</evidence>
<dbReference type="PANTHER" id="PTHR18860">
    <property type="entry name" value="14-3-3 PROTEIN"/>
    <property type="match status" value="1"/>
</dbReference>
<dbReference type="InterPro" id="IPR023410">
    <property type="entry name" value="14-3-3_domain"/>
</dbReference>
<reference evidence="3" key="1">
    <citation type="submission" date="2021-01" db="EMBL/GenBank/DDBJ databases">
        <authorList>
            <person name="Corre E."/>
            <person name="Pelletier E."/>
            <person name="Niang G."/>
            <person name="Scheremetjew M."/>
            <person name="Finn R."/>
            <person name="Kale V."/>
            <person name="Holt S."/>
            <person name="Cochrane G."/>
            <person name="Meng A."/>
            <person name="Brown T."/>
            <person name="Cohen L."/>
        </authorList>
    </citation>
    <scope>NUCLEOTIDE SEQUENCE</scope>
    <source>
        <strain evidence="3">NY070348D</strain>
    </source>
</reference>